<dbReference type="InterPro" id="IPR050595">
    <property type="entry name" value="Bact_response_regulator"/>
</dbReference>
<keyword evidence="2" id="KW-0902">Two-component regulatory system</keyword>
<dbReference type="InterPro" id="IPR011006">
    <property type="entry name" value="CheY-like_superfamily"/>
</dbReference>
<dbReference type="InterPro" id="IPR001789">
    <property type="entry name" value="Sig_transdc_resp-reg_receiver"/>
</dbReference>
<dbReference type="PANTHER" id="PTHR44591:SF21">
    <property type="entry name" value="TWO-COMPONENT RESPONSE REGULATOR"/>
    <property type="match status" value="1"/>
</dbReference>
<feature type="modified residue" description="Phosphohistidine" evidence="3">
    <location>
        <position position="193"/>
    </location>
</feature>
<dbReference type="SMART" id="SM00448">
    <property type="entry name" value="REC"/>
    <property type="match status" value="1"/>
</dbReference>
<evidence type="ECO:0000313" key="8">
    <source>
        <dbReference type="Proteomes" id="UP001156873"/>
    </source>
</evidence>
<dbReference type="InterPro" id="IPR008207">
    <property type="entry name" value="Sig_transdc_His_kin_Hpt_dom"/>
</dbReference>
<dbReference type="PANTHER" id="PTHR44591">
    <property type="entry name" value="STRESS RESPONSE REGULATOR PROTEIN 1"/>
    <property type="match status" value="1"/>
</dbReference>
<dbReference type="RefSeq" id="WP_280579228.1">
    <property type="nucleotide sequence ID" value="NZ_JARXRO010000018.1"/>
</dbReference>
<evidence type="ECO:0000259" key="6">
    <source>
        <dbReference type="PROSITE" id="PS50894"/>
    </source>
</evidence>
<dbReference type="EMBL" id="JARXRO010000018">
    <property type="protein sequence ID" value="MDH5834770.1"/>
    <property type="molecule type" value="Genomic_DNA"/>
</dbReference>
<accession>A0ABT6JVR1</accession>
<protein>
    <submittedName>
        <fullName evidence="7">Response regulator</fullName>
    </submittedName>
</protein>
<keyword evidence="1 4" id="KW-0597">Phosphoprotein</keyword>
<feature type="domain" description="HPt" evidence="6">
    <location>
        <begin position="154"/>
        <end position="238"/>
    </location>
</feature>
<evidence type="ECO:0000313" key="7">
    <source>
        <dbReference type="EMBL" id="MDH5834770.1"/>
    </source>
</evidence>
<evidence type="ECO:0000256" key="2">
    <source>
        <dbReference type="ARBA" id="ARBA00023012"/>
    </source>
</evidence>
<feature type="modified residue" description="4-aspartylphosphate" evidence="4">
    <location>
        <position position="53"/>
    </location>
</feature>
<evidence type="ECO:0000256" key="4">
    <source>
        <dbReference type="PROSITE-ProRule" id="PRU00169"/>
    </source>
</evidence>
<dbReference type="Proteomes" id="UP001156873">
    <property type="component" value="Unassembled WGS sequence"/>
</dbReference>
<keyword evidence="8" id="KW-1185">Reference proteome</keyword>
<evidence type="ECO:0000256" key="3">
    <source>
        <dbReference type="PROSITE-ProRule" id="PRU00110"/>
    </source>
</evidence>
<gene>
    <name evidence="7" type="ORF">QFW81_12685</name>
</gene>
<dbReference type="PROSITE" id="PS50894">
    <property type="entry name" value="HPT"/>
    <property type="match status" value="1"/>
</dbReference>
<name>A0ABT6JVR1_9GAMM</name>
<dbReference type="Gene3D" id="1.20.120.160">
    <property type="entry name" value="HPT domain"/>
    <property type="match status" value="1"/>
</dbReference>
<feature type="domain" description="Response regulatory" evidence="5">
    <location>
        <begin position="4"/>
        <end position="118"/>
    </location>
</feature>
<dbReference type="SUPFAM" id="SSF52172">
    <property type="entry name" value="CheY-like"/>
    <property type="match status" value="1"/>
</dbReference>
<dbReference type="Pfam" id="PF00072">
    <property type="entry name" value="Response_reg"/>
    <property type="match status" value="1"/>
</dbReference>
<evidence type="ECO:0000256" key="1">
    <source>
        <dbReference type="ARBA" id="ARBA00022553"/>
    </source>
</evidence>
<dbReference type="InterPro" id="IPR036641">
    <property type="entry name" value="HPT_dom_sf"/>
</dbReference>
<reference evidence="7 8" key="1">
    <citation type="submission" date="2023-04" db="EMBL/GenBank/DDBJ databases">
        <title>Luteimonas sp. M1R5S59.</title>
        <authorList>
            <person name="Sun J.-Q."/>
        </authorList>
    </citation>
    <scope>NUCLEOTIDE SEQUENCE [LARGE SCALE GENOMIC DNA]</scope>
    <source>
        <strain evidence="7 8">M1R5S59</strain>
    </source>
</reference>
<organism evidence="7 8">
    <name type="scientific">Luteimonas kalidii</name>
    <dbReference type="NCBI Taxonomy" id="3042025"/>
    <lineage>
        <taxon>Bacteria</taxon>
        <taxon>Pseudomonadati</taxon>
        <taxon>Pseudomonadota</taxon>
        <taxon>Gammaproteobacteria</taxon>
        <taxon>Lysobacterales</taxon>
        <taxon>Lysobacteraceae</taxon>
        <taxon>Luteimonas</taxon>
    </lineage>
</organism>
<sequence>MNPRILLVEDDPTSRAFLLAATRALPAEVDVASDMAQAIALATTHRHALWLFDANLPDGSGSALLQSLRARGLATPAVAHTASHDPGEHAALRAAGFVVTLAKPLPAVSWATALRKALGVSEGPSGTAEEVAVYDDSAPPVWNEAQALAALGGNAANVAALRGLFIDELPASRDAIAQAAARGDGDTLRAALHRLRASCGFVGATRLLEASGRLHAEPGSGAALRTFLAAAQATLSSP</sequence>
<comment type="caution">
    <text evidence="7">The sequence shown here is derived from an EMBL/GenBank/DDBJ whole genome shotgun (WGS) entry which is preliminary data.</text>
</comment>
<evidence type="ECO:0000259" key="5">
    <source>
        <dbReference type="PROSITE" id="PS50110"/>
    </source>
</evidence>
<proteinExistence type="predicted"/>
<dbReference type="Gene3D" id="3.40.50.2300">
    <property type="match status" value="1"/>
</dbReference>
<dbReference type="SUPFAM" id="SSF47226">
    <property type="entry name" value="Histidine-containing phosphotransfer domain, HPT domain"/>
    <property type="match status" value="1"/>
</dbReference>
<dbReference type="PROSITE" id="PS50110">
    <property type="entry name" value="RESPONSE_REGULATORY"/>
    <property type="match status" value="1"/>
</dbReference>
<dbReference type="CDD" id="cd00156">
    <property type="entry name" value="REC"/>
    <property type="match status" value="1"/>
</dbReference>
<dbReference type="Pfam" id="PF01627">
    <property type="entry name" value="Hpt"/>
    <property type="match status" value="1"/>
</dbReference>